<keyword evidence="9" id="KW-1185">Reference proteome</keyword>
<keyword evidence="3 6" id="KW-0238">DNA-binding</keyword>
<accession>A0A498SMM6</accession>
<evidence type="ECO:0000256" key="6">
    <source>
        <dbReference type="PROSITE-ProRule" id="PRU01313"/>
    </source>
</evidence>
<evidence type="ECO:0000256" key="2">
    <source>
        <dbReference type="ARBA" id="ARBA00023015"/>
    </source>
</evidence>
<dbReference type="GO" id="GO:0005634">
    <property type="term" value="C:nucleus"/>
    <property type="evidence" value="ECO:0007669"/>
    <property type="project" value="UniProtKB-SubCell"/>
</dbReference>
<dbReference type="Pfam" id="PF25416">
    <property type="entry name" value="GRHL1_C"/>
    <property type="match status" value="1"/>
</dbReference>
<dbReference type="OrthoDB" id="5806173at2759"/>
<dbReference type="Pfam" id="PF04516">
    <property type="entry name" value="CP2"/>
    <property type="match status" value="1"/>
</dbReference>
<evidence type="ECO:0000256" key="4">
    <source>
        <dbReference type="ARBA" id="ARBA00023163"/>
    </source>
</evidence>
<keyword evidence="5 6" id="KW-0539">Nucleus</keyword>
<dbReference type="InterPro" id="IPR041418">
    <property type="entry name" value="SAM_3"/>
</dbReference>
<dbReference type="PANTHER" id="PTHR11037:SF21">
    <property type="entry name" value="GEMINI, ISOFORM C"/>
    <property type="match status" value="1"/>
</dbReference>
<evidence type="ECO:0000313" key="8">
    <source>
        <dbReference type="EMBL" id="VBB31240.1"/>
    </source>
</evidence>
<evidence type="ECO:0000256" key="3">
    <source>
        <dbReference type="ARBA" id="ARBA00023125"/>
    </source>
</evidence>
<dbReference type="AlphaFoldDB" id="A0A498SMM6"/>
<dbReference type="Proteomes" id="UP000276991">
    <property type="component" value="Unassembled WGS sequence"/>
</dbReference>
<dbReference type="STRING" id="6277.A0A498SMM6"/>
<evidence type="ECO:0000256" key="5">
    <source>
        <dbReference type="ARBA" id="ARBA00023242"/>
    </source>
</evidence>
<keyword evidence="2" id="KW-0805">Transcription regulation</keyword>
<gene>
    <name evidence="8" type="ORF">NAV_LOCUS6031</name>
</gene>
<evidence type="ECO:0000259" key="7">
    <source>
        <dbReference type="PROSITE" id="PS51968"/>
    </source>
</evidence>
<reference evidence="8 9" key="1">
    <citation type="submission" date="2018-08" db="EMBL/GenBank/DDBJ databases">
        <authorList>
            <person name="Laetsch R D."/>
            <person name="Stevens L."/>
            <person name="Kumar S."/>
            <person name="Blaxter L. M."/>
        </authorList>
    </citation>
    <scope>NUCLEOTIDE SEQUENCE [LARGE SCALE GENOMIC DNA]</scope>
</reference>
<feature type="domain" description="Grh/CP2 DB" evidence="7">
    <location>
        <begin position="46"/>
        <end position="287"/>
    </location>
</feature>
<dbReference type="Pfam" id="PF18016">
    <property type="entry name" value="SAM_3"/>
    <property type="match status" value="1"/>
</dbReference>
<dbReference type="InterPro" id="IPR040167">
    <property type="entry name" value="TF_CP2-like"/>
</dbReference>
<dbReference type="PANTHER" id="PTHR11037">
    <property type="entry name" value="TRANSCRIPTION FACTOR CP2"/>
    <property type="match status" value="1"/>
</dbReference>
<evidence type="ECO:0000313" key="9">
    <source>
        <dbReference type="Proteomes" id="UP000276991"/>
    </source>
</evidence>
<protein>
    <recommendedName>
        <fullName evidence="7">Grh/CP2 DB domain-containing protein</fullName>
    </recommendedName>
</protein>
<sequence>YVMMLSTCDFLPGPSHEEDESGIWQSTADGSTLTRNAAWRSISPAAAATLEYILMAPTSAAIPLHEQPVTFLNQNRSYEIRCRKCAFEPCSGGQQSCYKTVITICFDNKKLRYQMNDLIEIWKTKNPGKRFFALDIPRCSNVSNVKYALRSAEFVWDGSLPNAIVFIKFFVLSSDFVDNCGEKGEPFRLVFQTYCWRSSELLQQNSSLIQIFKLRGAERKRRTERKKATMHANQEQYQPSYDYTFLLGANLDYDVDNEERVTPSEQVDYTVASLGRSKLLRVPTTLNDMEQVIAKRRCSQSVDSNYSRENSVTEMDVTEVRICANHSAAFLAKWLKSHRFTNCAHIFDNYSGEDILRLSILDLTSLIGNKPEALRLFQALRKKAIEPQITIYAAIEGNSVYNMVKLYNGTLDELKEKMEKMTGIALKQIFVRGPRNILIRVTDQVIESWQNESIFRIVRTDNECTLAAET</sequence>
<dbReference type="EMBL" id="UPTC01001154">
    <property type="protein sequence ID" value="VBB31240.1"/>
    <property type="molecule type" value="Genomic_DNA"/>
</dbReference>
<proteinExistence type="predicted"/>
<keyword evidence="4" id="KW-0804">Transcription</keyword>
<dbReference type="GO" id="GO:0000978">
    <property type="term" value="F:RNA polymerase II cis-regulatory region sequence-specific DNA binding"/>
    <property type="evidence" value="ECO:0007669"/>
    <property type="project" value="TreeGrafter"/>
</dbReference>
<dbReference type="PROSITE" id="PS51968">
    <property type="entry name" value="GRH_CP2_DB"/>
    <property type="match status" value="1"/>
</dbReference>
<organism evidence="8 9">
    <name type="scientific">Acanthocheilonema viteae</name>
    <name type="common">Filarial nematode worm</name>
    <name type="synonym">Dipetalonema viteae</name>
    <dbReference type="NCBI Taxonomy" id="6277"/>
    <lineage>
        <taxon>Eukaryota</taxon>
        <taxon>Metazoa</taxon>
        <taxon>Ecdysozoa</taxon>
        <taxon>Nematoda</taxon>
        <taxon>Chromadorea</taxon>
        <taxon>Rhabditida</taxon>
        <taxon>Spirurina</taxon>
        <taxon>Spiruromorpha</taxon>
        <taxon>Filarioidea</taxon>
        <taxon>Onchocercidae</taxon>
        <taxon>Acanthocheilonema</taxon>
    </lineage>
</organism>
<dbReference type="InterPro" id="IPR007604">
    <property type="entry name" value="CP2"/>
</dbReference>
<name>A0A498SMM6_ACAVI</name>
<feature type="non-terminal residue" evidence="8">
    <location>
        <position position="1"/>
    </location>
</feature>
<comment type="subcellular location">
    <subcellularLocation>
        <location evidence="1 6">Nucleus</location>
    </subcellularLocation>
</comment>
<dbReference type="GO" id="GO:0001228">
    <property type="term" value="F:DNA-binding transcription activator activity, RNA polymerase II-specific"/>
    <property type="evidence" value="ECO:0007669"/>
    <property type="project" value="TreeGrafter"/>
</dbReference>
<dbReference type="InterPro" id="IPR057520">
    <property type="entry name" value="GRHL1/CP2_C"/>
</dbReference>
<evidence type="ECO:0000256" key="1">
    <source>
        <dbReference type="ARBA" id="ARBA00004123"/>
    </source>
</evidence>